<dbReference type="AlphaFoldDB" id="A0A0Q0RQK3"/>
<proteinExistence type="predicted"/>
<dbReference type="PATRIC" id="fig|507754.4.peg.420"/>
<dbReference type="GO" id="GO:0016990">
    <property type="term" value="F:arginine deiminase activity"/>
    <property type="evidence" value="ECO:0007669"/>
    <property type="project" value="InterPro"/>
</dbReference>
<dbReference type="RefSeq" id="WP_054964225.1">
    <property type="nucleotide sequence ID" value="NZ_JBBYJF010000031.1"/>
</dbReference>
<dbReference type="PANTHER" id="PTHR47271">
    <property type="entry name" value="ARGININE DEIMINASE"/>
    <property type="match status" value="1"/>
</dbReference>
<name>A0A0Q0RQK3_9ARCH</name>
<accession>A0A0Q0RQK3</accession>
<reference evidence="3 4" key="2">
    <citation type="submission" date="2015-09" db="EMBL/GenBank/DDBJ databases">
        <title>Heavy metals and arsenic resistance mechanisms in polyextremophilic archaea of the family Ferroplasmaceae.</title>
        <authorList>
            <person name="Bulaev A.G."/>
            <person name="Kanygina A.V."/>
        </authorList>
    </citation>
    <scope>NUCLEOTIDE SEQUENCE [LARGE SCALE GENOMIC DNA]</scope>
    <source>
        <strain evidence="3 4">VT</strain>
    </source>
</reference>
<dbReference type="Proteomes" id="UP000050320">
    <property type="component" value="Unassembled WGS sequence"/>
</dbReference>
<comment type="caution">
    <text evidence="3">The sequence shown here is derived from an EMBL/GenBank/DDBJ whole genome shotgun (WGS) entry which is preliminary data.</text>
</comment>
<keyword evidence="4" id="KW-1185">Reference proteome</keyword>
<protein>
    <submittedName>
        <fullName evidence="3">Arginine deiminase</fullName>
    </submittedName>
</protein>
<sequence>MKIDREWGRLKNVVMHSPGNEVTYALFAPKHFLFERPFKYSMAVREHENLVNVLRENGVHVDILKDIVIKKSEDDKNFRKKLEDIALSKINFSGNQRAALEARNYLEKNIDHIDSESLFNAILMKFSINLDNYINSLKYPTVDSNLPLANLYFMRDQQAVSSGILMGRMRMRQRDAEPEIMEFIFKDIYNENVNKINDGFFEGGDFIPAGDFALIGTGNRTDITGAIEAIGSGVIDFDEIMIVRNPAYEFSDASNVMINMHLDTYFNIAGDGLAITSVHLAKLAHGDVYVKTGDGYKKDHETNLYDYIKSKEFNVIDLDVGEQIAYSSNFLTLDDRKIIAVDSRKVLKKLIETNALDSYTKNIAIHDMENSGRMFPDSKKVFDAGIDVIKIDLSEITGGYGGAHCMTCSLNRD</sequence>
<evidence type="ECO:0000313" key="2">
    <source>
        <dbReference type="EMBL" id="KPV46497.1"/>
    </source>
</evidence>
<dbReference type="SUPFAM" id="SSF55909">
    <property type="entry name" value="Pentein"/>
    <property type="match status" value="1"/>
</dbReference>
<dbReference type="GO" id="GO:0019546">
    <property type="term" value="P:L-arginine deiminase pathway"/>
    <property type="evidence" value="ECO:0007669"/>
    <property type="project" value="TreeGrafter"/>
</dbReference>
<evidence type="ECO:0000256" key="1">
    <source>
        <dbReference type="ARBA" id="ARBA00022801"/>
    </source>
</evidence>
<dbReference type="Proteomes" id="UP000050515">
    <property type="component" value="Unassembled WGS sequence"/>
</dbReference>
<dbReference type="EMBL" id="LJCQ01000230">
    <property type="protein sequence ID" value="KPV46497.1"/>
    <property type="molecule type" value="Genomic_DNA"/>
</dbReference>
<reference evidence="2 5" key="1">
    <citation type="submission" date="2015-09" db="EMBL/GenBank/DDBJ databases">
        <title>Draft genome sequence of Acidiplasma aeolicum DSM 18409.</title>
        <authorList>
            <person name="Hemp J."/>
        </authorList>
    </citation>
    <scope>NUCLEOTIDE SEQUENCE [LARGE SCALE GENOMIC DNA]</scope>
    <source>
        <strain evidence="2 5">V</strain>
    </source>
</reference>
<dbReference type="OrthoDB" id="371705at2157"/>
<dbReference type="InterPro" id="IPR003876">
    <property type="entry name" value="Arg_deiminase"/>
</dbReference>
<organism evidence="3 4">
    <name type="scientific">Acidiplasma aeolicum</name>
    <dbReference type="NCBI Taxonomy" id="507754"/>
    <lineage>
        <taxon>Archaea</taxon>
        <taxon>Methanobacteriati</taxon>
        <taxon>Thermoplasmatota</taxon>
        <taxon>Thermoplasmata</taxon>
        <taxon>Thermoplasmatales</taxon>
        <taxon>Ferroplasmaceae</taxon>
        <taxon>Acidiplasma</taxon>
    </lineage>
</organism>
<evidence type="ECO:0000313" key="5">
    <source>
        <dbReference type="Proteomes" id="UP000050515"/>
    </source>
</evidence>
<keyword evidence="1" id="KW-0378">Hydrolase</keyword>
<dbReference type="PRINTS" id="PR01466">
    <property type="entry name" value="ARGDEIMINASE"/>
</dbReference>
<evidence type="ECO:0000313" key="3">
    <source>
        <dbReference type="EMBL" id="KQB34561.1"/>
    </source>
</evidence>
<gene>
    <name evidence="3" type="ORF">AOG54_04440</name>
    <name evidence="2" type="ORF">SE19_05180</name>
</gene>
<evidence type="ECO:0000313" key="4">
    <source>
        <dbReference type="Proteomes" id="UP000050320"/>
    </source>
</evidence>
<dbReference type="Pfam" id="PF02274">
    <property type="entry name" value="ADI"/>
    <property type="match status" value="1"/>
</dbReference>
<dbReference type="Gene3D" id="3.75.10.10">
    <property type="entry name" value="L-arginine/glycine Amidinotransferase, Chain A"/>
    <property type="match status" value="1"/>
</dbReference>
<dbReference type="EMBL" id="LKBG01000232">
    <property type="protein sequence ID" value="KQB34561.1"/>
    <property type="molecule type" value="Genomic_DNA"/>
</dbReference>
<dbReference type="PANTHER" id="PTHR47271:SF2">
    <property type="entry name" value="ARGININE DEIMINASE"/>
    <property type="match status" value="1"/>
</dbReference>